<dbReference type="Gene3D" id="3.40.50.10180">
    <property type="entry name" value="Glycerate kinase, MOFRL-like N-terminal domain"/>
    <property type="match status" value="1"/>
</dbReference>
<reference evidence="4" key="1">
    <citation type="submission" date="2016-10" db="EMBL/GenBank/DDBJ databases">
        <authorList>
            <person name="Varghese N."/>
            <person name="Submissions S."/>
        </authorList>
    </citation>
    <scope>NUCLEOTIDE SEQUENCE [LARGE SCALE GENOMIC DNA]</scope>
    <source>
        <strain evidence="4">IBRC-M 10043</strain>
    </source>
</reference>
<dbReference type="GO" id="GO:0008887">
    <property type="term" value="F:glycerate kinase activity"/>
    <property type="evidence" value="ECO:0007669"/>
    <property type="project" value="InterPro"/>
</dbReference>
<organism evidence="3 4">
    <name type="scientific">Halorientalis persicus</name>
    <dbReference type="NCBI Taxonomy" id="1367881"/>
    <lineage>
        <taxon>Archaea</taxon>
        <taxon>Methanobacteriati</taxon>
        <taxon>Methanobacteriota</taxon>
        <taxon>Stenosarchaea group</taxon>
        <taxon>Halobacteria</taxon>
        <taxon>Halobacteriales</taxon>
        <taxon>Haloarculaceae</taxon>
        <taxon>Halorientalis</taxon>
    </lineage>
</organism>
<accession>A0A1H8ELP1</accession>
<evidence type="ECO:0000313" key="3">
    <source>
        <dbReference type="EMBL" id="SEN20320.1"/>
    </source>
</evidence>
<dbReference type="OrthoDB" id="10741at2157"/>
<name>A0A1H8ELP1_9EURY</name>
<dbReference type="InterPro" id="IPR038614">
    <property type="entry name" value="GK_N_sf"/>
</dbReference>
<evidence type="ECO:0000259" key="1">
    <source>
        <dbReference type="Pfam" id="PF05161"/>
    </source>
</evidence>
<dbReference type="InterPro" id="IPR037035">
    <property type="entry name" value="GK-like_C_sf"/>
</dbReference>
<gene>
    <name evidence="3" type="ORF">SAMN05216388_100246</name>
</gene>
<feature type="domain" description="MOFRL-associated" evidence="2">
    <location>
        <begin position="18"/>
        <end position="249"/>
    </location>
</feature>
<evidence type="ECO:0000259" key="2">
    <source>
        <dbReference type="Pfam" id="PF13660"/>
    </source>
</evidence>
<dbReference type="PANTHER" id="PTHR12227:SF0">
    <property type="entry name" value="GLYCERATE KINASE"/>
    <property type="match status" value="1"/>
</dbReference>
<dbReference type="PANTHER" id="PTHR12227">
    <property type="entry name" value="GLYCERATE KINASE"/>
    <property type="match status" value="1"/>
</dbReference>
<sequence length="442" mass="44673">MIDDRDDLTRTPAHDLALSCVEAGIDAARPERVVRDSLTVDGDQLRVAGDVIDLGAFERVVVIGGGKAAAGVAAALEPILDDRLDGGVVVTDDPVETERVTVREGDHPVPSERGVEGARAVRAAAADADADALVLAVLTGGGSALLPAPADGLALSDLQEVTESLLSAGAPIEAVNAVRKHCSAIKGGQLARAAAPATVISLLFSDVVGDDPSVIASGPTVPDPTTFADARRALDDYGVTPPTAVDERIERGVAGGIAETPDADDPIFEHGRTHVLANGRTAIDAARTVAADAGFTPLVLAAGIEGEAREVARTHAAVARESCESGDPVDPPAVVLSGGETTVTVDGDGRGGPNCEFGLSAARSLPPGTVLAAVDTDGRDGKSGTAGALVDADTVVDDAAADRALADNDTATFLDERNALLRTGATGTNVNDLHVLVVPGRE</sequence>
<dbReference type="InterPro" id="IPR039760">
    <property type="entry name" value="MOFRL_protein"/>
</dbReference>
<feature type="domain" description="MOFRL" evidence="1">
    <location>
        <begin position="334"/>
        <end position="432"/>
    </location>
</feature>
<evidence type="ECO:0000313" key="4">
    <source>
        <dbReference type="Proteomes" id="UP000198775"/>
    </source>
</evidence>
<keyword evidence="3" id="KW-0670">Pyruvate</keyword>
<dbReference type="InterPro" id="IPR025286">
    <property type="entry name" value="MOFRL_assoc_dom"/>
</dbReference>
<dbReference type="GO" id="GO:0005737">
    <property type="term" value="C:cytoplasm"/>
    <property type="evidence" value="ECO:0007669"/>
    <property type="project" value="TreeGrafter"/>
</dbReference>
<proteinExistence type="predicted"/>
<dbReference type="RefSeq" id="WP_092657222.1">
    <property type="nucleotide sequence ID" value="NZ_FOCX01000002.1"/>
</dbReference>
<dbReference type="EMBL" id="FOCX01000002">
    <property type="protein sequence ID" value="SEN20320.1"/>
    <property type="molecule type" value="Genomic_DNA"/>
</dbReference>
<dbReference type="InterPro" id="IPR007835">
    <property type="entry name" value="MOFRL"/>
</dbReference>
<keyword evidence="4" id="KW-1185">Reference proteome</keyword>
<dbReference type="AlphaFoldDB" id="A0A1H8ELP1"/>
<dbReference type="Proteomes" id="UP000198775">
    <property type="component" value="Unassembled WGS sequence"/>
</dbReference>
<dbReference type="Gene3D" id="3.40.1480.10">
    <property type="entry name" value="MOFRL domain"/>
    <property type="match status" value="1"/>
</dbReference>
<protein>
    <submittedName>
        <fullName evidence="3">Hydroxypyruvate reductase</fullName>
    </submittedName>
</protein>
<dbReference type="Pfam" id="PF05161">
    <property type="entry name" value="MOFRL"/>
    <property type="match status" value="1"/>
</dbReference>
<dbReference type="Pfam" id="PF13660">
    <property type="entry name" value="DUF4147"/>
    <property type="match status" value="1"/>
</dbReference>
<dbReference type="SUPFAM" id="SSF82544">
    <property type="entry name" value="GckA/TtuD-like"/>
    <property type="match status" value="1"/>
</dbReference>